<protein>
    <recommendedName>
        <fullName evidence="3">N-acetyltransferase domain-containing protein</fullName>
    </recommendedName>
</protein>
<reference evidence="5" key="1">
    <citation type="journal article" date="2019" name="Int. J. Syst. Evol. Microbiol.">
        <title>The Global Catalogue of Microorganisms (GCM) 10K type strain sequencing project: providing services to taxonomists for standard genome sequencing and annotation.</title>
        <authorList>
            <consortium name="The Broad Institute Genomics Platform"/>
            <consortium name="The Broad Institute Genome Sequencing Center for Infectious Disease"/>
            <person name="Wu L."/>
            <person name="Ma J."/>
        </authorList>
    </citation>
    <scope>NUCLEOTIDE SEQUENCE [LARGE SCALE GENOMIC DNA]</scope>
    <source>
        <strain evidence="5">CGMCC 1.15480</strain>
    </source>
</reference>
<proteinExistence type="predicted"/>
<dbReference type="Proteomes" id="UP000597761">
    <property type="component" value="Unassembled WGS sequence"/>
</dbReference>
<dbReference type="RefSeq" id="WP_188668484.1">
    <property type="nucleotide sequence ID" value="NZ_BMJI01000014.1"/>
</dbReference>
<name>A0ABQ1PD17_9MICC</name>
<keyword evidence="1" id="KW-0808">Transferase</keyword>
<keyword evidence="2" id="KW-0012">Acyltransferase</keyword>
<evidence type="ECO:0000259" key="3">
    <source>
        <dbReference type="PROSITE" id="PS51186"/>
    </source>
</evidence>
<gene>
    <name evidence="4" type="ORF">GCM10011512_22270</name>
</gene>
<sequence>MAGTITLTAQTAPLEREPAVATRAASEEDIPVLGQLYYSSYADSRPWTQDEATADVRKVYADEFGRFLRDASLVVPDEDGNPVAALLVVDGFPDAALPDAPFVLELFTHPDHRRKGYAEELVRQSLAKLAEDGYEEVALRISENNAAALALYLTLDFQRWDPPADGDIDY</sequence>
<keyword evidence="5" id="KW-1185">Reference proteome</keyword>
<dbReference type="EMBL" id="BMJI01000014">
    <property type="protein sequence ID" value="GGC94786.1"/>
    <property type="molecule type" value="Genomic_DNA"/>
</dbReference>
<accession>A0ABQ1PD17</accession>
<organism evidence="4 5">
    <name type="scientific">Tersicoccus solisilvae</name>
    <dbReference type="NCBI Taxonomy" id="1882339"/>
    <lineage>
        <taxon>Bacteria</taxon>
        <taxon>Bacillati</taxon>
        <taxon>Actinomycetota</taxon>
        <taxon>Actinomycetes</taxon>
        <taxon>Micrococcales</taxon>
        <taxon>Micrococcaceae</taxon>
        <taxon>Tersicoccus</taxon>
    </lineage>
</organism>
<dbReference type="InterPro" id="IPR016181">
    <property type="entry name" value="Acyl_CoA_acyltransferase"/>
</dbReference>
<evidence type="ECO:0000313" key="5">
    <source>
        <dbReference type="Proteomes" id="UP000597761"/>
    </source>
</evidence>
<dbReference type="InterPro" id="IPR000182">
    <property type="entry name" value="GNAT_dom"/>
</dbReference>
<dbReference type="PANTHER" id="PTHR43877">
    <property type="entry name" value="AMINOALKYLPHOSPHONATE N-ACETYLTRANSFERASE-RELATED-RELATED"/>
    <property type="match status" value="1"/>
</dbReference>
<feature type="domain" description="N-acetyltransferase" evidence="3">
    <location>
        <begin position="20"/>
        <end position="170"/>
    </location>
</feature>
<dbReference type="Pfam" id="PF00583">
    <property type="entry name" value="Acetyltransf_1"/>
    <property type="match status" value="1"/>
</dbReference>
<comment type="caution">
    <text evidence="4">The sequence shown here is derived from an EMBL/GenBank/DDBJ whole genome shotgun (WGS) entry which is preliminary data.</text>
</comment>
<dbReference type="InterPro" id="IPR050832">
    <property type="entry name" value="Bact_Acetyltransf"/>
</dbReference>
<dbReference type="Gene3D" id="3.40.630.30">
    <property type="match status" value="1"/>
</dbReference>
<dbReference type="PROSITE" id="PS51186">
    <property type="entry name" value="GNAT"/>
    <property type="match status" value="1"/>
</dbReference>
<evidence type="ECO:0000256" key="1">
    <source>
        <dbReference type="ARBA" id="ARBA00022679"/>
    </source>
</evidence>
<dbReference type="PANTHER" id="PTHR43877:SF1">
    <property type="entry name" value="ACETYLTRANSFERASE"/>
    <property type="match status" value="1"/>
</dbReference>
<evidence type="ECO:0000256" key="2">
    <source>
        <dbReference type="ARBA" id="ARBA00023315"/>
    </source>
</evidence>
<evidence type="ECO:0000313" key="4">
    <source>
        <dbReference type="EMBL" id="GGC94786.1"/>
    </source>
</evidence>
<dbReference type="SUPFAM" id="SSF55729">
    <property type="entry name" value="Acyl-CoA N-acyltransferases (Nat)"/>
    <property type="match status" value="1"/>
</dbReference>
<dbReference type="CDD" id="cd04301">
    <property type="entry name" value="NAT_SF"/>
    <property type="match status" value="1"/>
</dbReference>